<sequence>MDFKSFMLERVDGEFNFLPAEGVSEGRNSPSTKSMNNVAPMIDATPLSSVYPSNIVENVADSNDPSYGEDEQTLVGPSLPHHPEVSKKLKILGKRKVPSGVLKKALPSKVVAHVTPSSWKQHLREISIEQLCDIHDRAYIRQAVLDNVLNTRELDKDRAYAELERRCNEALQNLDKNPLVFDMRAEIKALQGQVDGFHSEYSRLILEEKKWVIGSLKQDRVAVFSKVIPDAAMKLVRSDDLGVVRSDILLEEYDQAGDALANASYPFLAEYVVNPYASLERLLSKKPPGFDQALSGSRPNLLFKG</sequence>
<name>A0ABQ5DBL3_9ASTR</name>
<dbReference type="Proteomes" id="UP001151760">
    <property type="component" value="Unassembled WGS sequence"/>
</dbReference>
<reference evidence="2" key="1">
    <citation type="journal article" date="2022" name="Int. J. Mol. Sci.">
        <title>Draft Genome of Tanacetum Coccineum: Genomic Comparison of Closely Related Tanacetum-Family Plants.</title>
        <authorList>
            <person name="Yamashiro T."/>
            <person name="Shiraishi A."/>
            <person name="Nakayama K."/>
            <person name="Satake H."/>
        </authorList>
    </citation>
    <scope>NUCLEOTIDE SEQUENCE</scope>
</reference>
<reference evidence="2" key="2">
    <citation type="submission" date="2022-01" db="EMBL/GenBank/DDBJ databases">
        <authorList>
            <person name="Yamashiro T."/>
            <person name="Shiraishi A."/>
            <person name="Satake H."/>
            <person name="Nakayama K."/>
        </authorList>
    </citation>
    <scope>NUCLEOTIDE SEQUENCE</scope>
</reference>
<organism evidence="2 3">
    <name type="scientific">Tanacetum coccineum</name>
    <dbReference type="NCBI Taxonomy" id="301880"/>
    <lineage>
        <taxon>Eukaryota</taxon>
        <taxon>Viridiplantae</taxon>
        <taxon>Streptophyta</taxon>
        <taxon>Embryophyta</taxon>
        <taxon>Tracheophyta</taxon>
        <taxon>Spermatophyta</taxon>
        <taxon>Magnoliopsida</taxon>
        <taxon>eudicotyledons</taxon>
        <taxon>Gunneridae</taxon>
        <taxon>Pentapetalae</taxon>
        <taxon>asterids</taxon>
        <taxon>campanulids</taxon>
        <taxon>Asterales</taxon>
        <taxon>Asteraceae</taxon>
        <taxon>Asteroideae</taxon>
        <taxon>Anthemideae</taxon>
        <taxon>Anthemidinae</taxon>
        <taxon>Tanacetum</taxon>
    </lineage>
</organism>
<gene>
    <name evidence="2" type="ORF">Tco_0926714</name>
</gene>
<accession>A0ABQ5DBL3</accession>
<dbReference type="EMBL" id="BQNB010015124">
    <property type="protein sequence ID" value="GJT36295.1"/>
    <property type="molecule type" value="Genomic_DNA"/>
</dbReference>
<keyword evidence="3" id="KW-1185">Reference proteome</keyword>
<evidence type="ECO:0000313" key="3">
    <source>
        <dbReference type="Proteomes" id="UP001151760"/>
    </source>
</evidence>
<protein>
    <submittedName>
        <fullName evidence="2">Uncharacterized protein</fullName>
    </submittedName>
</protein>
<comment type="caution">
    <text evidence="2">The sequence shown here is derived from an EMBL/GenBank/DDBJ whole genome shotgun (WGS) entry which is preliminary data.</text>
</comment>
<evidence type="ECO:0000313" key="2">
    <source>
        <dbReference type="EMBL" id="GJT36295.1"/>
    </source>
</evidence>
<feature type="region of interest" description="Disordered" evidence="1">
    <location>
        <begin position="61"/>
        <end position="80"/>
    </location>
</feature>
<proteinExistence type="predicted"/>
<evidence type="ECO:0000256" key="1">
    <source>
        <dbReference type="SAM" id="MobiDB-lite"/>
    </source>
</evidence>